<dbReference type="InterPro" id="IPR014044">
    <property type="entry name" value="CAP_dom"/>
</dbReference>
<evidence type="ECO:0000259" key="2">
    <source>
        <dbReference type="SMART" id="SM00198"/>
    </source>
</evidence>
<keyword evidence="4" id="KW-1185">Reference proteome</keyword>
<evidence type="ECO:0000256" key="1">
    <source>
        <dbReference type="SAM" id="SignalP"/>
    </source>
</evidence>
<dbReference type="Pfam" id="PF00188">
    <property type="entry name" value="CAP"/>
    <property type="match status" value="1"/>
</dbReference>
<dbReference type="SMART" id="SM00198">
    <property type="entry name" value="SCP"/>
    <property type="match status" value="1"/>
</dbReference>
<dbReference type="EMBL" id="CAXLJM020000164">
    <property type="protein sequence ID" value="CAL8145453.1"/>
    <property type="molecule type" value="Genomic_DNA"/>
</dbReference>
<accession>A0ABP1S7T9</accession>
<proteinExistence type="predicted"/>
<dbReference type="PANTHER" id="PTHR10334">
    <property type="entry name" value="CYSTEINE-RICH SECRETORY PROTEIN-RELATED"/>
    <property type="match status" value="1"/>
</dbReference>
<sequence length="324" mass="36015">MARTTLLGLPLVALFLVCNLYLVAGDGDTQYGLDMVAKASRGVCWYEKLQKPYPIDEQGVNYESCNMNQKYDGQTSYEEIRKTKERKLISDGFDPNADGQPAKQFSKVLGDSSGGAYPYKSLAHCLIQTLEAINGPKAVAELSEHINNPKPFHQAINDRENENRARHGVAPLQLDNELNVRAQRWADKLAKDCAGSHHLYDVDKNHPDLQYEGEHVGENISEGGSNTLTSDAEDGVSAANGWYSEIEGYPWPYYNGYNTGNVIGHFTQQVWKGSKKAGYGIGRSSNCDTIFIVARYSPSGNTRTQMPNGELVYHYKENVMPLVH</sequence>
<dbReference type="CDD" id="cd05382">
    <property type="entry name" value="CAP_GAPR1-like"/>
    <property type="match status" value="1"/>
</dbReference>
<reference evidence="3 4" key="1">
    <citation type="submission" date="2024-08" db="EMBL/GenBank/DDBJ databases">
        <authorList>
            <person name="Cucini C."/>
            <person name="Frati F."/>
        </authorList>
    </citation>
    <scope>NUCLEOTIDE SEQUENCE [LARGE SCALE GENOMIC DNA]</scope>
</reference>
<dbReference type="InterPro" id="IPR035940">
    <property type="entry name" value="CAP_sf"/>
</dbReference>
<dbReference type="SUPFAM" id="SSF55797">
    <property type="entry name" value="PR-1-like"/>
    <property type="match status" value="1"/>
</dbReference>
<evidence type="ECO:0000313" key="4">
    <source>
        <dbReference type="Proteomes" id="UP001642540"/>
    </source>
</evidence>
<dbReference type="InterPro" id="IPR034113">
    <property type="entry name" value="SCP_GAPR1-like"/>
</dbReference>
<dbReference type="InterPro" id="IPR001283">
    <property type="entry name" value="CRISP-related"/>
</dbReference>
<feature type="domain" description="SCP" evidence="2">
    <location>
        <begin position="151"/>
        <end position="304"/>
    </location>
</feature>
<dbReference type="Gene3D" id="3.40.33.10">
    <property type="entry name" value="CAP"/>
    <property type="match status" value="1"/>
</dbReference>
<comment type="caution">
    <text evidence="3">The sequence shown here is derived from an EMBL/GenBank/DDBJ whole genome shotgun (WGS) entry which is preliminary data.</text>
</comment>
<evidence type="ECO:0000313" key="3">
    <source>
        <dbReference type="EMBL" id="CAL8145453.1"/>
    </source>
</evidence>
<dbReference type="PRINTS" id="PR00837">
    <property type="entry name" value="V5TPXLIKE"/>
</dbReference>
<protein>
    <recommendedName>
        <fullName evidence="2">SCP domain-containing protein</fullName>
    </recommendedName>
</protein>
<gene>
    <name evidence="3" type="ORF">ODALV1_LOCUS30496</name>
</gene>
<feature type="chain" id="PRO_5045239357" description="SCP domain-containing protein" evidence="1">
    <location>
        <begin position="26"/>
        <end position="324"/>
    </location>
</feature>
<keyword evidence="1" id="KW-0732">Signal</keyword>
<dbReference type="Proteomes" id="UP001642540">
    <property type="component" value="Unassembled WGS sequence"/>
</dbReference>
<feature type="signal peptide" evidence="1">
    <location>
        <begin position="1"/>
        <end position="25"/>
    </location>
</feature>
<organism evidence="3 4">
    <name type="scientific">Orchesella dallaii</name>
    <dbReference type="NCBI Taxonomy" id="48710"/>
    <lineage>
        <taxon>Eukaryota</taxon>
        <taxon>Metazoa</taxon>
        <taxon>Ecdysozoa</taxon>
        <taxon>Arthropoda</taxon>
        <taxon>Hexapoda</taxon>
        <taxon>Collembola</taxon>
        <taxon>Entomobryomorpha</taxon>
        <taxon>Entomobryoidea</taxon>
        <taxon>Orchesellidae</taxon>
        <taxon>Orchesellinae</taxon>
        <taxon>Orchesella</taxon>
    </lineage>
</organism>
<name>A0ABP1S7T9_9HEXA</name>